<evidence type="ECO:0000256" key="6">
    <source>
        <dbReference type="ARBA" id="ARBA00023277"/>
    </source>
</evidence>
<dbReference type="SMART" id="SM00633">
    <property type="entry name" value="Glyco_10"/>
    <property type="match status" value="1"/>
</dbReference>
<dbReference type="InterPro" id="IPR001000">
    <property type="entry name" value="GH10_dom"/>
</dbReference>
<feature type="domain" description="CBM2" evidence="12">
    <location>
        <begin position="359"/>
        <end position="467"/>
    </location>
</feature>
<dbReference type="KEGG" id="arev:RVR_2988"/>
<comment type="catalytic activity">
    <reaction evidence="1 10">
        <text>Endohydrolysis of (1-&gt;4)-beta-D-xylosidic linkages in xylans.</text>
        <dbReference type="EC" id="3.2.1.8"/>
    </reaction>
</comment>
<dbReference type="PROSITE" id="PS51760">
    <property type="entry name" value="GH10_2"/>
    <property type="match status" value="1"/>
</dbReference>
<dbReference type="GO" id="GO:0045493">
    <property type="term" value="P:xylan catabolic process"/>
    <property type="evidence" value="ECO:0007669"/>
    <property type="project" value="UniProtKB-KW"/>
</dbReference>
<evidence type="ECO:0000259" key="13">
    <source>
        <dbReference type="PROSITE" id="PS51760"/>
    </source>
</evidence>
<evidence type="ECO:0000256" key="4">
    <source>
        <dbReference type="ARBA" id="ARBA00022729"/>
    </source>
</evidence>
<reference evidence="14 15" key="4">
    <citation type="journal article" date="2020" name="Sci. Rep.">
        <title>beta-carboline chemical signals induce reveromycin production through a LuxR family regulator in Streptomyces sp. SN-593.</title>
        <authorList>
            <person name="Panthee S."/>
            <person name="Kito N."/>
            <person name="Hayashi T."/>
            <person name="Shimizu T."/>
            <person name="Ishikawa J."/>
            <person name="Hamamoto H."/>
            <person name="Osada H."/>
            <person name="Takahashi S."/>
        </authorList>
    </citation>
    <scope>NUCLEOTIDE SEQUENCE [LARGE SCALE GENOMIC DNA]</scope>
    <source>
        <strain evidence="14 15">SN-593</strain>
    </source>
</reference>
<evidence type="ECO:0000313" key="14">
    <source>
        <dbReference type="EMBL" id="BBA97309.1"/>
    </source>
</evidence>
<dbReference type="InterPro" id="IPR012291">
    <property type="entry name" value="CBM2_carb-bd_dom_sf"/>
</dbReference>
<proteinExistence type="inferred from homology"/>
<dbReference type="GO" id="GO:0030247">
    <property type="term" value="F:polysaccharide binding"/>
    <property type="evidence" value="ECO:0007669"/>
    <property type="project" value="UniProtKB-UniRule"/>
</dbReference>
<dbReference type="PROSITE" id="PS00591">
    <property type="entry name" value="GH10_1"/>
    <property type="match status" value="1"/>
</dbReference>
<keyword evidence="6 10" id="KW-0119">Carbohydrate metabolism</keyword>
<dbReference type="PROSITE" id="PS51173">
    <property type="entry name" value="CBM2"/>
    <property type="match status" value="1"/>
</dbReference>
<evidence type="ECO:0000256" key="8">
    <source>
        <dbReference type="ARBA" id="ARBA00023326"/>
    </source>
</evidence>
<feature type="domain" description="GH10" evidence="13">
    <location>
        <begin position="34"/>
        <end position="347"/>
    </location>
</feature>
<keyword evidence="15" id="KW-1185">Reference proteome</keyword>
<sequence length="467" mass="48845">MFSKRTLRSAAGGSGVALIAVTAALVAATTPSAHAADTPLRTLAEAKGVYMGTALTAGELTGTSASIASTQFDEVTPGNEMKWDTVEPTRGTYNWGPGDQIVGFAQQHGMQVRGHNLVWHSQLPGWLTSGSFTNTQVHDLMVKHVTDEVTHYKGEVVHWDVVNEPFNEDGSYRSDLWYNQIGPSYIADALTAAHAADPAAKLYLNDYNTEGENAKSNAMYTLVKSLKQQGVPIDGVGFQAHFILGQVPSDFEANLQRFADLGVDVAVTELDVRMATPASAANLQQQAADYTKVVNDCLGVTRCQGITVWGFNDATSWVPSTFPGQGAATPYDTNYQPKPAYYAIQTALGGGGTTSPPTSPPGGGTCAVSYTANEWNTGVTANVTVTSASALNGWTVVLTYPGGSRTVTQAWNATVTQSGGTVSATNLSYDGAVAAGGSVSFGFNADWSGSDPKPSGATLNGTACTVS</sequence>
<evidence type="ECO:0000256" key="5">
    <source>
        <dbReference type="ARBA" id="ARBA00022801"/>
    </source>
</evidence>
<dbReference type="Gene3D" id="3.20.20.80">
    <property type="entry name" value="Glycosidases"/>
    <property type="match status" value="1"/>
</dbReference>
<dbReference type="Gene3D" id="2.60.40.290">
    <property type="match status" value="1"/>
</dbReference>
<keyword evidence="8 10" id="KW-0624">Polysaccharide degradation</keyword>
<evidence type="ECO:0000256" key="2">
    <source>
        <dbReference type="ARBA" id="ARBA00007495"/>
    </source>
</evidence>
<dbReference type="SUPFAM" id="SSF51445">
    <property type="entry name" value="(Trans)glycosidases"/>
    <property type="match status" value="1"/>
</dbReference>
<reference evidence="14 15" key="2">
    <citation type="journal article" date="2011" name="J. Antibiot.">
        <title>Furaquinocins I and J: novel polyketide isoprenoid hybrid compounds from Streptomyces reveromyceticus SN-593.</title>
        <authorList>
            <person name="Panthee S."/>
            <person name="Takahashi S."/>
            <person name="Takagi H."/>
            <person name="Nogawa T."/>
            <person name="Oowada E."/>
            <person name="Uramoto M."/>
            <person name="Osada H."/>
        </authorList>
    </citation>
    <scope>NUCLEOTIDE SEQUENCE [LARGE SCALE GENOMIC DNA]</scope>
    <source>
        <strain evidence="14 15">SN-593</strain>
    </source>
</reference>
<dbReference type="InterPro" id="IPR017853">
    <property type="entry name" value="GH"/>
</dbReference>
<evidence type="ECO:0000256" key="1">
    <source>
        <dbReference type="ARBA" id="ARBA00000681"/>
    </source>
</evidence>
<name>A0A7U3VN86_9ACTN</name>
<dbReference type="Proteomes" id="UP000595703">
    <property type="component" value="Chromosome"/>
</dbReference>
<feature type="chain" id="PRO_5032518153" description="Beta-xylanase" evidence="11">
    <location>
        <begin position="36"/>
        <end position="467"/>
    </location>
</feature>
<reference evidence="14 15" key="3">
    <citation type="journal article" date="2011" name="Nat. Chem. Biol.">
        <title>Reveromycin A biosynthesis uses RevG and RevJ for stereospecific spiroacetal formation.</title>
        <authorList>
            <person name="Takahashi S."/>
            <person name="Toyoda A."/>
            <person name="Sekiyama Y."/>
            <person name="Takagi H."/>
            <person name="Nogawa T."/>
            <person name="Uramoto M."/>
            <person name="Suzuki R."/>
            <person name="Koshino H."/>
            <person name="Kumano T."/>
            <person name="Panthee S."/>
            <person name="Dairi T."/>
            <person name="Ishikawa J."/>
            <person name="Ikeda H."/>
            <person name="Sakaki Y."/>
            <person name="Osada H."/>
        </authorList>
    </citation>
    <scope>NUCLEOTIDE SEQUENCE [LARGE SCALE GENOMIC DNA]</scope>
    <source>
        <strain evidence="14 15">SN-593</strain>
    </source>
</reference>
<evidence type="ECO:0000313" key="15">
    <source>
        <dbReference type="Proteomes" id="UP000595703"/>
    </source>
</evidence>
<dbReference type="InterPro" id="IPR001919">
    <property type="entry name" value="CBD2"/>
</dbReference>
<keyword evidence="4 11" id="KW-0732">Signal</keyword>
<evidence type="ECO:0000256" key="9">
    <source>
        <dbReference type="PROSITE-ProRule" id="PRU10061"/>
    </source>
</evidence>
<dbReference type="PRINTS" id="PR00134">
    <property type="entry name" value="GLHYDRLASE10"/>
</dbReference>
<reference evidence="14 15" key="1">
    <citation type="journal article" date="2010" name="J. Bacteriol.">
        <title>Biochemical characterization of a novel indole prenyltransferase from Streptomyces sp. SN-593.</title>
        <authorList>
            <person name="Takahashi S."/>
            <person name="Takagi H."/>
            <person name="Toyoda A."/>
            <person name="Uramoto M."/>
            <person name="Nogawa T."/>
            <person name="Ueki M."/>
            <person name="Sakaki Y."/>
            <person name="Osada H."/>
        </authorList>
    </citation>
    <scope>NUCLEOTIDE SEQUENCE [LARGE SCALE GENOMIC DNA]</scope>
    <source>
        <strain evidence="14 15">SN-593</strain>
    </source>
</reference>
<gene>
    <name evidence="14" type="ORF">RVR_2988</name>
</gene>
<keyword evidence="3 14" id="KW-0858">Xylan degradation</keyword>
<accession>A0A7U3VN86</accession>
<dbReference type="Pfam" id="PF00553">
    <property type="entry name" value="CBM_2"/>
    <property type="match status" value="1"/>
</dbReference>
<dbReference type="EMBL" id="AP018365">
    <property type="protein sequence ID" value="BBA97309.1"/>
    <property type="molecule type" value="Genomic_DNA"/>
</dbReference>
<evidence type="ECO:0000256" key="11">
    <source>
        <dbReference type="SAM" id="SignalP"/>
    </source>
</evidence>
<dbReference type="Pfam" id="PF00331">
    <property type="entry name" value="Glyco_hydro_10"/>
    <property type="match status" value="1"/>
</dbReference>
<evidence type="ECO:0000259" key="12">
    <source>
        <dbReference type="PROSITE" id="PS51173"/>
    </source>
</evidence>
<evidence type="ECO:0000256" key="10">
    <source>
        <dbReference type="RuleBase" id="RU361174"/>
    </source>
</evidence>
<dbReference type="PANTHER" id="PTHR31490:SF88">
    <property type="entry name" value="BETA-XYLANASE"/>
    <property type="match status" value="1"/>
</dbReference>
<comment type="similarity">
    <text evidence="2 10">Belongs to the glycosyl hydrolase 10 (cellulase F) family.</text>
</comment>
<dbReference type="InterPro" id="IPR044846">
    <property type="entry name" value="GH10"/>
</dbReference>
<feature type="signal peptide" evidence="11">
    <location>
        <begin position="1"/>
        <end position="35"/>
    </location>
</feature>
<dbReference type="PANTHER" id="PTHR31490">
    <property type="entry name" value="GLYCOSYL HYDROLASE"/>
    <property type="match status" value="1"/>
</dbReference>
<dbReference type="SMART" id="SM00637">
    <property type="entry name" value="CBD_II"/>
    <property type="match status" value="1"/>
</dbReference>
<keyword evidence="5 10" id="KW-0378">Hydrolase</keyword>
<protein>
    <recommendedName>
        <fullName evidence="10">Beta-xylanase</fullName>
        <ecNumber evidence="10">3.2.1.8</ecNumber>
    </recommendedName>
</protein>
<dbReference type="GO" id="GO:0031176">
    <property type="term" value="F:endo-1,4-beta-xylanase activity"/>
    <property type="evidence" value="ECO:0007669"/>
    <property type="project" value="UniProtKB-EC"/>
</dbReference>
<dbReference type="InterPro" id="IPR031158">
    <property type="entry name" value="GH10_AS"/>
</dbReference>
<dbReference type="EC" id="3.2.1.8" evidence="10"/>
<feature type="active site" description="Nucleophile" evidence="9">
    <location>
        <position position="269"/>
    </location>
</feature>
<organism evidence="14 15">
    <name type="scientific">Actinacidiphila reveromycinica</name>
    <dbReference type="NCBI Taxonomy" id="659352"/>
    <lineage>
        <taxon>Bacteria</taxon>
        <taxon>Bacillati</taxon>
        <taxon>Actinomycetota</taxon>
        <taxon>Actinomycetes</taxon>
        <taxon>Kitasatosporales</taxon>
        <taxon>Streptomycetaceae</taxon>
        <taxon>Actinacidiphila</taxon>
    </lineage>
</organism>
<keyword evidence="7 10" id="KW-0326">Glycosidase</keyword>
<dbReference type="SUPFAM" id="SSF49384">
    <property type="entry name" value="Carbohydrate-binding domain"/>
    <property type="match status" value="1"/>
</dbReference>
<dbReference type="RefSeq" id="WP_202233618.1">
    <property type="nucleotide sequence ID" value="NZ_AP018365.1"/>
</dbReference>
<evidence type="ECO:0000256" key="3">
    <source>
        <dbReference type="ARBA" id="ARBA00022651"/>
    </source>
</evidence>
<evidence type="ECO:0000256" key="7">
    <source>
        <dbReference type="ARBA" id="ARBA00023295"/>
    </source>
</evidence>
<dbReference type="InterPro" id="IPR008965">
    <property type="entry name" value="CBM2/CBM3_carb-bd_dom_sf"/>
</dbReference>
<dbReference type="AlphaFoldDB" id="A0A7U3VN86"/>